<sequence>MTSSQGLSQFGQQLDDFVAAGAAAPRSANSEAFVADACRHSGLDPRSIKPHEAIYRLIDSEGGLQTGLSFSSNLDADGQPLRLGEFIANQLRHDPETLARAVWALGSFAELRAFLDALRGLVRFSREADGQLRGDVVPCLLIQQLVERIEQGETLSTRGDLLSDAVTRALGLRRKLLLLDYSRRQQESAPRSNPPMGPTQGRFAAADGPESSNRR</sequence>
<proteinExistence type="predicted"/>
<accession>A0A3N0V991</accession>
<feature type="region of interest" description="Disordered" evidence="1">
    <location>
        <begin position="183"/>
        <end position="215"/>
    </location>
</feature>
<protein>
    <submittedName>
        <fullName evidence="2">Uncharacterized protein</fullName>
    </submittedName>
</protein>
<evidence type="ECO:0000313" key="3">
    <source>
        <dbReference type="Proteomes" id="UP000282106"/>
    </source>
</evidence>
<comment type="caution">
    <text evidence="2">The sequence shown here is derived from an EMBL/GenBank/DDBJ whole genome shotgun (WGS) entry which is preliminary data.</text>
</comment>
<dbReference type="Proteomes" id="UP000282106">
    <property type="component" value="Unassembled WGS sequence"/>
</dbReference>
<gene>
    <name evidence="2" type="ORF">ED208_12430</name>
</gene>
<dbReference type="AlphaFoldDB" id="A0A3N0V991"/>
<organism evidence="2 3">
    <name type="scientific">Stagnimonas aquatica</name>
    <dbReference type="NCBI Taxonomy" id="2689987"/>
    <lineage>
        <taxon>Bacteria</taxon>
        <taxon>Pseudomonadati</taxon>
        <taxon>Pseudomonadota</taxon>
        <taxon>Gammaproteobacteria</taxon>
        <taxon>Nevskiales</taxon>
        <taxon>Nevskiaceae</taxon>
        <taxon>Stagnimonas</taxon>
    </lineage>
</organism>
<dbReference type="InParanoid" id="A0A3N0V991"/>
<keyword evidence="3" id="KW-1185">Reference proteome</keyword>
<evidence type="ECO:0000313" key="2">
    <source>
        <dbReference type="EMBL" id="ROH89202.1"/>
    </source>
</evidence>
<evidence type="ECO:0000256" key="1">
    <source>
        <dbReference type="SAM" id="MobiDB-lite"/>
    </source>
</evidence>
<dbReference type="RefSeq" id="WP_123212224.1">
    <property type="nucleotide sequence ID" value="NZ_RJVO01000005.1"/>
</dbReference>
<name>A0A3N0V991_9GAMM</name>
<dbReference type="EMBL" id="RJVO01000005">
    <property type="protein sequence ID" value="ROH89202.1"/>
    <property type="molecule type" value="Genomic_DNA"/>
</dbReference>
<reference evidence="2 3" key="1">
    <citation type="submission" date="2018-10" db="EMBL/GenBank/DDBJ databases">
        <authorList>
            <person name="Chen W.-M."/>
        </authorList>
    </citation>
    <scope>NUCLEOTIDE SEQUENCE [LARGE SCALE GENOMIC DNA]</scope>
    <source>
        <strain evidence="2 3">THS-13</strain>
    </source>
</reference>